<protein>
    <recommendedName>
        <fullName evidence="3">MalT-like TPR region domain-containing protein</fullName>
    </recommendedName>
</protein>
<evidence type="ECO:0000313" key="1">
    <source>
        <dbReference type="EMBL" id="MFC6065415.1"/>
    </source>
</evidence>
<proteinExistence type="predicted"/>
<name>A0ABW1MNT8_9ACTN</name>
<evidence type="ECO:0008006" key="3">
    <source>
        <dbReference type="Google" id="ProtNLM"/>
    </source>
</evidence>
<keyword evidence="2" id="KW-1185">Reference proteome</keyword>
<accession>A0ABW1MNT8</accession>
<evidence type="ECO:0000313" key="2">
    <source>
        <dbReference type="Proteomes" id="UP001596139"/>
    </source>
</evidence>
<gene>
    <name evidence="1" type="ORF">ACFP4F_23130</name>
</gene>
<dbReference type="EMBL" id="JBHSPX010000007">
    <property type="protein sequence ID" value="MFC6065415.1"/>
    <property type="molecule type" value="Genomic_DNA"/>
</dbReference>
<dbReference type="RefSeq" id="WP_051862370.1">
    <property type="nucleotide sequence ID" value="NZ_JBHSPX010000007.1"/>
</dbReference>
<reference evidence="2" key="1">
    <citation type="journal article" date="2019" name="Int. J. Syst. Evol. Microbiol.">
        <title>The Global Catalogue of Microorganisms (GCM) 10K type strain sequencing project: providing services to taxonomists for standard genome sequencing and annotation.</title>
        <authorList>
            <consortium name="The Broad Institute Genomics Platform"/>
            <consortium name="The Broad Institute Genome Sequencing Center for Infectious Disease"/>
            <person name="Wu L."/>
            <person name="Ma J."/>
        </authorList>
    </citation>
    <scope>NUCLEOTIDE SEQUENCE [LARGE SCALE GENOMIC DNA]</scope>
    <source>
        <strain evidence="2">CGMCC 1.15180</strain>
    </source>
</reference>
<organism evidence="1 2">
    <name type="scientific">Streptomyces ochraceiscleroticus</name>
    <dbReference type="NCBI Taxonomy" id="47761"/>
    <lineage>
        <taxon>Bacteria</taxon>
        <taxon>Bacillati</taxon>
        <taxon>Actinomycetota</taxon>
        <taxon>Actinomycetes</taxon>
        <taxon>Kitasatosporales</taxon>
        <taxon>Streptomycetaceae</taxon>
        <taxon>Streptomyces</taxon>
    </lineage>
</organism>
<dbReference type="Proteomes" id="UP001596139">
    <property type="component" value="Unassembled WGS sequence"/>
</dbReference>
<dbReference type="SUPFAM" id="SSF48452">
    <property type="entry name" value="TPR-like"/>
    <property type="match status" value="1"/>
</dbReference>
<dbReference type="InterPro" id="IPR011990">
    <property type="entry name" value="TPR-like_helical_dom_sf"/>
</dbReference>
<comment type="caution">
    <text evidence="1">The sequence shown here is derived from an EMBL/GenBank/DDBJ whole genome shotgun (WGS) entry which is preliminary data.</text>
</comment>
<sequence length="185" mass="20359">MSSAEKLLAPRRRGELPTFLTLMALMSDCHAFIIMGRIEEARAVLDELTVVCDLLGERCLRAWGDLFRAQAELARGRPAAAQQHARSLLEMKRRLHDSHGTAMALDVLARASAADGQDTQAAYLLGLAQQIWDTLGRRQAGIREWVAAREACEQQTRAALGDDAYRLAFAAGYETDLDTGIASFE</sequence>